<name>E0S741_ENCIT</name>
<dbReference type="EMBL" id="CP001946">
    <property type="protein sequence ID" value="ADM11469.1"/>
    <property type="molecule type" value="Genomic_DNA"/>
</dbReference>
<reference evidence="1 2" key="2">
    <citation type="journal article" date="2012" name="Proc. Natl. Acad. Sci. U.S.A.">
        <title>Gain and loss of multiple functionally related, horizontally transferred genes in the reduced genomes of two microsporidian parasites.</title>
        <authorList>
            <person name="Pombert J.-F."/>
            <person name="Selman M."/>
            <person name="Burki F."/>
            <person name="Bardell F.T."/>
            <person name="Farinelli L."/>
            <person name="Solter L.F."/>
            <person name="Whitman D.W."/>
            <person name="Weiss L.M."/>
            <person name="Corradi N."/>
            <person name="Keeling P.J."/>
        </authorList>
    </citation>
    <scope>NUCLEOTIDE SEQUENCE [LARGE SCALE GENOMIC DNA]</scope>
    <source>
        <strain evidence="1 2">ATCC 50506</strain>
    </source>
</reference>
<dbReference type="HOGENOM" id="CLU_2085492_0_0_1"/>
<reference evidence="1 2" key="1">
    <citation type="journal article" date="2010" name="Nat. Commun.">
        <title>The complete sequence of the smallest known nuclear genome from the microsporidian Encephalitozoon intestinalis.</title>
        <authorList>
            <person name="Corradi N."/>
            <person name="Pombert J.-F."/>
            <person name="Farinelli L."/>
            <person name="Didier E.S."/>
            <person name="Keeling P.J."/>
        </authorList>
    </citation>
    <scope>NUCLEOTIDE SEQUENCE [LARGE SCALE GENOMIC DNA]</scope>
    <source>
        <strain evidence="1 2">ATCC 50506</strain>
    </source>
</reference>
<keyword evidence="2" id="KW-1185">Reference proteome</keyword>
<organism evidence="1 2">
    <name type="scientific">Encephalitozoon intestinalis (strain ATCC 50506)</name>
    <name type="common">Microsporidian parasite</name>
    <name type="synonym">Septata intestinalis</name>
    <dbReference type="NCBI Taxonomy" id="876142"/>
    <lineage>
        <taxon>Eukaryota</taxon>
        <taxon>Fungi</taxon>
        <taxon>Fungi incertae sedis</taxon>
        <taxon>Microsporidia</taxon>
        <taxon>Unikaryonidae</taxon>
        <taxon>Encephalitozoon</taxon>
    </lineage>
</organism>
<sequence length="120" mass="14397">MKPVDIYEYYVERVVEILKLKEIRMQMEDIKRMGVTIAVFDFCGKIPLVHKLFVGVKKEVFVVYDVSKCREEIYEAFKGHDLIYVLEDIQSAESNIFYKYNNAIFLLFDRFRFIRCMKEG</sequence>
<dbReference type="VEuPathDB" id="MicrosporidiaDB:Eint_050200"/>
<evidence type="ECO:0000313" key="1">
    <source>
        <dbReference type="EMBL" id="ADM11469.1"/>
    </source>
</evidence>
<accession>E0S741</accession>
<dbReference type="GeneID" id="9699141"/>
<dbReference type="KEGG" id="ein:Eint_050200"/>
<dbReference type="Proteomes" id="UP000002313">
    <property type="component" value="Chromosome V"/>
</dbReference>
<evidence type="ECO:0000313" key="2">
    <source>
        <dbReference type="Proteomes" id="UP000002313"/>
    </source>
</evidence>
<protein>
    <submittedName>
        <fullName evidence="1">Uncharacterized protein</fullName>
    </submittedName>
</protein>
<dbReference type="RefSeq" id="XP_003072829.1">
    <property type="nucleotide sequence ID" value="XM_003072783.1"/>
</dbReference>
<dbReference type="OrthoDB" id="2191177at2759"/>
<gene>
    <name evidence="1" type="ORF">Eint_050200</name>
</gene>
<dbReference type="AlphaFoldDB" id="E0S741"/>
<proteinExistence type="predicted"/>